<dbReference type="Proteomes" id="UP000014629">
    <property type="component" value="Unassembled WGS sequence"/>
</dbReference>
<keyword evidence="2" id="KW-1185">Reference proteome</keyword>
<proteinExistence type="predicted"/>
<organism evidence="1 2">
    <name type="scientific">Streptomyces aurantiacus JA 4570</name>
    <dbReference type="NCBI Taxonomy" id="1286094"/>
    <lineage>
        <taxon>Bacteria</taxon>
        <taxon>Bacillati</taxon>
        <taxon>Actinomycetota</taxon>
        <taxon>Actinomycetes</taxon>
        <taxon>Kitasatosporales</taxon>
        <taxon>Streptomycetaceae</taxon>
        <taxon>Streptomyces</taxon>
        <taxon>Streptomyces aurantiacus group</taxon>
    </lineage>
</organism>
<evidence type="ECO:0000313" key="1">
    <source>
        <dbReference type="EMBL" id="EPH45254.1"/>
    </source>
</evidence>
<dbReference type="AlphaFoldDB" id="S3ZR12"/>
<sequence length="57" mass="5855">MFTGFLFYVAAAAAGRTVSAVAARGCRATSLETGHFSGHPAIVGFTPAEWLEARGAP</sequence>
<name>S3ZR12_9ACTN</name>
<comment type="caution">
    <text evidence="1">The sequence shown here is derived from an EMBL/GenBank/DDBJ whole genome shotgun (WGS) entry which is preliminary data.</text>
</comment>
<dbReference type="EMBL" id="AOPZ01000065">
    <property type="protein sequence ID" value="EPH45254.1"/>
    <property type="molecule type" value="Genomic_DNA"/>
</dbReference>
<reference evidence="1 2" key="1">
    <citation type="submission" date="2013-02" db="EMBL/GenBank/DDBJ databases">
        <title>Draft Genome Sequence of Streptomyces aurantiacus, Which Produces Setomimycin.</title>
        <authorList>
            <person name="Gruening B.A."/>
            <person name="Praeg A."/>
            <person name="Erxleben A."/>
            <person name="Guenther S."/>
            <person name="Mueller M."/>
        </authorList>
    </citation>
    <scope>NUCLEOTIDE SEQUENCE [LARGE SCALE GENOMIC DNA]</scope>
    <source>
        <strain evidence="1 2">JA 4570</strain>
    </source>
</reference>
<accession>S3ZR12</accession>
<gene>
    <name evidence="1" type="ORF">STRAU_1653</name>
</gene>
<evidence type="ECO:0000313" key="2">
    <source>
        <dbReference type="Proteomes" id="UP000014629"/>
    </source>
</evidence>
<protein>
    <submittedName>
        <fullName evidence="1">Uncharacterized protein</fullName>
    </submittedName>
</protein>